<evidence type="ECO:0000313" key="2">
    <source>
        <dbReference type="Proteomes" id="UP000015103"/>
    </source>
</evidence>
<reference evidence="1" key="1">
    <citation type="submission" date="2015-05" db="UniProtKB">
        <authorList>
            <consortium name="EnsemblMetazoa"/>
        </authorList>
    </citation>
    <scope>IDENTIFICATION</scope>
</reference>
<accession>T1HE11</accession>
<dbReference type="HOGENOM" id="CLU_078692_0_0_1"/>
<keyword evidence="2" id="KW-1185">Reference proteome</keyword>
<dbReference type="AlphaFoldDB" id="T1HE11"/>
<protein>
    <submittedName>
        <fullName evidence="1">Uncharacterized protein</fullName>
    </submittedName>
</protein>
<dbReference type="Proteomes" id="UP000015103">
    <property type="component" value="Unassembled WGS sequence"/>
</dbReference>
<dbReference type="InParanoid" id="T1HE11"/>
<organism evidence="1 2">
    <name type="scientific">Rhodnius prolixus</name>
    <name type="common">Triatomid bug</name>
    <dbReference type="NCBI Taxonomy" id="13249"/>
    <lineage>
        <taxon>Eukaryota</taxon>
        <taxon>Metazoa</taxon>
        <taxon>Ecdysozoa</taxon>
        <taxon>Arthropoda</taxon>
        <taxon>Hexapoda</taxon>
        <taxon>Insecta</taxon>
        <taxon>Pterygota</taxon>
        <taxon>Neoptera</taxon>
        <taxon>Paraneoptera</taxon>
        <taxon>Hemiptera</taxon>
        <taxon>Heteroptera</taxon>
        <taxon>Panheteroptera</taxon>
        <taxon>Cimicomorpha</taxon>
        <taxon>Reduviidae</taxon>
        <taxon>Triatominae</taxon>
        <taxon>Rhodnius</taxon>
    </lineage>
</organism>
<dbReference type="VEuPathDB" id="VectorBase:RPRC002283"/>
<dbReference type="EMBL" id="ACPB03038091">
    <property type="status" value="NOT_ANNOTATED_CDS"/>
    <property type="molecule type" value="Genomic_DNA"/>
</dbReference>
<sequence>INTDRKQELCSIVELNEYHNCTTLYRDNTNRTGDTANRNLMGMPNFKNLSPYNSLKNTDRKLQLCSIVELNEYYNCTTLYRDNTNRTGDTANRNLMGMPNFKNLSPYNSLKNTDRKLELCSIVELNEYYNCTTLYRDNTNRTGDTANRNLMGMPNFKNLSPYNSLKNTDRKLQLCSIVELNEYYNRTTLYRDNTNRTGDTANRNLMGMPNFKNLSPYNSLKNTDRKLELCSIVELNE</sequence>
<name>T1HE11_RHOPR</name>
<dbReference type="EnsemblMetazoa" id="RPRC002283-RA">
    <property type="protein sequence ID" value="RPRC002283-PA"/>
    <property type="gene ID" value="RPRC002283"/>
</dbReference>
<evidence type="ECO:0000313" key="1">
    <source>
        <dbReference type="EnsemblMetazoa" id="RPRC002283-PA"/>
    </source>
</evidence>
<proteinExistence type="predicted"/>